<dbReference type="InterPro" id="IPR008979">
    <property type="entry name" value="Galactose-bd-like_sf"/>
</dbReference>
<dbReference type="AlphaFoldDB" id="W4HAC7"/>
<keyword evidence="1" id="KW-0812">Transmembrane</keyword>
<protein>
    <submittedName>
        <fullName evidence="2">Uncharacterized protein</fullName>
    </submittedName>
</protein>
<dbReference type="SUPFAM" id="SSF49785">
    <property type="entry name" value="Galactose-binding domain-like"/>
    <property type="match status" value="1"/>
</dbReference>
<keyword evidence="1" id="KW-0472">Membrane</keyword>
<dbReference type="OrthoDB" id="1657402at2759"/>
<evidence type="ECO:0000313" key="2">
    <source>
        <dbReference type="EMBL" id="ETV88892.1"/>
    </source>
</evidence>
<accession>W4HAC7</accession>
<evidence type="ECO:0000256" key="1">
    <source>
        <dbReference type="SAM" id="Phobius"/>
    </source>
</evidence>
<gene>
    <name evidence="2" type="ORF">H257_00352</name>
</gene>
<dbReference type="STRING" id="112090.W4HAC7"/>
<dbReference type="RefSeq" id="XP_009821292.1">
    <property type="nucleotide sequence ID" value="XM_009822990.1"/>
</dbReference>
<feature type="transmembrane region" description="Helical" evidence="1">
    <location>
        <begin position="309"/>
        <end position="330"/>
    </location>
</feature>
<feature type="transmembrane region" description="Helical" evidence="1">
    <location>
        <begin position="42"/>
        <end position="63"/>
    </location>
</feature>
<sequence length="335" mass="36788">MTRSDRDDGRGNKLDASQEPLLELTSITALPTKPKMNSGDRACLLVFCLVGLSMCYVGPTVMFTDVVSYSNSSQNHTYKWVDHEIPLNLTWHAWQDPVDAWRPSMTSQRISDFPRFPNYLYTFYSHELSTPRPSSQLMFRSESPHARVLVLEAGSAALVPTVHAGASTIGAQLNISSRSTLVLASPSVDGGISNVQLDGAALLHWTCMPGLVGEQSLIFQPTHVRSVNWTSPAGHSSSPFTWYYATFPFASSSTSTRSTARTLRMHAKGLTAGQVFFNGAHLGRYNGTSSVHFSVAVLAVRTYSSHMHLVSLTSGLLNCICFFIVCFTSYSNPYK</sequence>
<name>W4HAC7_APHAT</name>
<reference evidence="2" key="1">
    <citation type="submission" date="2013-12" db="EMBL/GenBank/DDBJ databases">
        <title>The Genome Sequence of Aphanomyces astaci APO3.</title>
        <authorList>
            <consortium name="The Broad Institute Genomics Platform"/>
            <person name="Russ C."/>
            <person name="Tyler B."/>
            <person name="van West P."/>
            <person name="Dieguez-Uribeondo J."/>
            <person name="Young S.K."/>
            <person name="Zeng Q."/>
            <person name="Gargeya S."/>
            <person name="Fitzgerald M."/>
            <person name="Abouelleil A."/>
            <person name="Alvarado L."/>
            <person name="Chapman S.B."/>
            <person name="Gainer-Dewar J."/>
            <person name="Goldberg J."/>
            <person name="Griggs A."/>
            <person name="Gujja S."/>
            <person name="Hansen M."/>
            <person name="Howarth C."/>
            <person name="Imamovic A."/>
            <person name="Ireland A."/>
            <person name="Larimer J."/>
            <person name="McCowan C."/>
            <person name="Murphy C."/>
            <person name="Pearson M."/>
            <person name="Poon T.W."/>
            <person name="Priest M."/>
            <person name="Roberts A."/>
            <person name="Saif S."/>
            <person name="Shea T."/>
            <person name="Sykes S."/>
            <person name="Wortman J."/>
            <person name="Nusbaum C."/>
            <person name="Birren B."/>
        </authorList>
    </citation>
    <scope>NUCLEOTIDE SEQUENCE [LARGE SCALE GENOMIC DNA]</scope>
    <source>
        <strain evidence="2">APO3</strain>
    </source>
</reference>
<dbReference type="VEuPathDB" id="FungiDB:H257_00352"/>
<dbReference type="EMBL" id="KI913114">
    <property type="protein sequence ID" value="ETV88892.1"/>
    <property type="molecule type" value="Genomic_DNA"/>
</dbReference>
<keyword evidence="1" id="KW-1133">Transmembrane helix</keyword>
<proteinExistence type="predicted"/>
<organism evidence="2">
    <name type="scientific">Aphanomyces astaci</name>
    <name type="common">Crayfish plague agent</name>
    <dbReference type="NCBI Taxonomy" id="112090"/>
    <lineage>
        <taxon>Eukaryota</taxon>
        <taxon>Sar</taxon>
        <taxon>Stramenopiles</taxon>
        <taxon>Oomycota</taxon>
        <taxon>Saprolegniomycetes</taxon>
        <taxon>Saprolegniales</taxon>
        <taxon>Verrucalvaceae</taxon>
        <taxon>Aphanomyces</taxon>
    </lineage>
</organism>
<dbReference type="GeneID" id="20802348"/>